<dbReference type="KEGG" id="lmoi:VV02_12605"/>
<protein>
    <recommendedName>
        <fullName evidence="3">DUF3375 domain-containing protein</fullName>
    </recommendedName>
</protein>
<evidence type="ECO:0000313" key="2">
    <source>
        <dbReference type="Proteomes" id="UP000066480"/>
    </source>
</evidence>
<name>A0A0K1JIG4_9MICO</name>
<dbReference type="AlphaFoldDB" id="A0A0K1JIG4"/>
<proteinExistence type="predicted"/>
<reference evidence="1 2" key="1">
    <citation type="submission" date="2015-03" db="EMBL/GenBank/DDBJ databases">
        <title>Luteipulveratus halotolerans sp. nov., a novel actinobacterium (Dermacoccaceae) from Sarawak, Malaysia.</title>
        <authorList>
            <person name="Juboi H."/>
            <person name="Basik A."/>
            <person name="Shamsul S.S."/>
            <person name="Arnold P."/>
            <person name="Schmitt E.K."/>
            <person name="Sanglier J.-J."/>
            <person name="Yeo T."/>
        </authorList>
    </citation>
    <scope>NUCLEOTIDE SEQUENCE [LARGE SCALE GENOMIC DNA]</scope>
    <source>
        <strain evidence="1 2">MN07-A0370</strain>
    </source>
</reference>
<dbReference type="EMBL" id="CP011112">
    <property type="protein sequence ID" value="AKU16509.1"/>
    <property type="molecule type" value="Genomic_DNA"/>
</dbReference>
<dbReference type="Pfam" id="PF11855">
    <property type="entry name" value="DUF3375"/>
    <property type="match status" value="1"/>
</dbReference>
<gene>
    <name evidence="1" type="ORF">VV02_12605</name>
</gene>
<keyword evidence="2" id="KW-1185">Reference proteome</keyword>
<dbReference type="InterPro" id="IPR021804">
    <property type="entry name" value="DUF3375"/>
</dbReference>
<evidence type="ECO:0008006" key="3">
    <source>
        <dbReference type="Google" id="ProtNLM"/>
    </source>
</evidence>
<organism evidence="1 2">
    <name type="scientific">Luteipulveratus mongoliensis</name>
    <dbReference type="NCBI Taxonomy" id="571913"/>
    <lineage>
        <taxon>Bacteria</taxon>
        <taxon>Bacillati</taxon>
        <taxon>Actinomycetota</taxon>
        <taxon>Actinomycetes</taxon>
        <taxon>Micrococcales</taxon>
        <taxon>Dermacoccaceae</taxon>
        <taxon>Luteipulveratus</taxon>
    </lineage>
</organism>
<evidence type="ECO:0000313" key="1">
    <source>
        <dbReference type="EMBL" id="AKU16509.1"/>
    </source>
</evidence>
<sequence>MLDDHAAVSMLQKGNAGILITVLANTFSTERDSIPTDVFETEVESLLRTLNANDLETPKVREVHGSGRKLSDLCRDWVKADWLWRTDDENGTPCFTRTAEAHEAVAFVQRLGDSRRGTAAAAVGEMVASFGRMSARLSGDIERQIQQIDDEIEALTIRKGLLESGEAGGVGLDEFERWYDDTLNTQQRISLALRWMAQELPRTRRSLLEKVREDEVDGITHINAYAEAWDEVTDTPQGRATKEALAVLSDPSQRQSLTRNVAAISESELGGLLNDREKRALADTSVGLYTQIKPLIDIFNASLEDVTYAFKKRAVTSTDRTAWMAALREAAAALRATTQRKVPAGVIPFPVRVEINHAPPSYRVREAPAAPQTLDELEMSTATHTDPALLARWSGPHTNDVATHIATTLDALEPGQSMSTAEIWDLSPESLRRAVELVPYFERAHKVAEVGESSHYSDALEVIETLAPNGSIVRYEITRIVYRKPTEGN</sequence>
<accession>A0A0K1JIG4</accession>
<dbReference type="Proteomes" id="UP000066480">
    <property type="component" value="Chromosome"/>
</dbReference>
<dbReference type="STRING" id="571913.VV02_12605"/>